<reference evidence="2 3" key="1">
    <citation type="journal article" date="2016" name="Mol. Biol. Evol.">
        <title>Comparative Genomics of Early-Diverging Mushroom-Forming Fungi Provides Insights into the Origins of Lignocellulose Decay Capabilities.</title>
        <authorList>
            <person name="Nagy L.G."/>
            <person name="Riley R."/>
            <person name="Tritt A."/>
            <person name="Adam C."/>
            <person name="Daum C."/>
            <person name="Floudas D."/>
            <person name="Sun H."/>
            <person name="Yadav J.S."/>
            <person name="Pangilinan J."/>
            <person name="Larsson K.H."/>
            <person name="Matsuura K."/>
            <person name="Barry K."/>
            <person name="Labutti K."/>
            <person name="Kuo R."/>
            <person name="Ohm R.A."/>
            <person name="Bhattacharya S.S."/>
            <person name="Shirouzu T."/>
            <person name="Yoshinaga Y."/>
            <person name="Martin F.M."/>
            <person name="Grigoriev I.V."/>
            <person name="Hibbett D.S."/>
        </authorList>
    </citation>
    <scope>NUCLEOTIDE SEQUENCE [LARGE SCALE GENOMIC DNA]</scope>
    <source>
        <strain evidence="2 3">93-53</strain>
    </source>
</reference>
<dbReference type="EMBL" id="KV427624">
    <property type="protein sequence ID" value="KZT06426.1"/>
    <property type="molecule type" value="Genomic_DNA"/>
</dbReference>
<dbReference type="OrthoDB" id="2649950at2759"/>
<keyword evidence="3" id="KW-1185">Reference proteome</keyword>
<dbReference type="RefSeq" id="XP_040764166.1">
    <property type="nucleotide sequence ID" value="XM_040908905.1"/>
</dbReference>
<feature type="region of interest" description="Disordered" evidence="1">
    <location>
        <begin position="515"/>
        <end position="546"/>
    </location>
</feature>
<feature type="compositionally biased region" description="Polar residues" evidence="1">
    <location>
        <begin position="526"/>
        <end position="537"/>
    </location>
</feature>
<sequence>MMQQYLPCTLALRHRSAAAQPNGHSYVCHGSIYWRTLFCLRQARRGWTARTSIVGLATGARLCALKPRAASCALVARVAEGGGKSGLPPKGALATVECAQVTSAPSLISRRLLGATAQDVIKEWQVSLTSLRCTLALHGLGGVIYFHHSNGNKSKGDDPPRADPPRREENVREQVKSEDAYRFGECRCAGCEARREATRRAIEEYRDVIPRRFNEVYAPQLDPIWELYEEESRNRSQDDHLDMDYDLIVEDIPATPEKCYEPDREQNEVLLGLQRDRRNIVLDSTCPEVAPHIVISPPDLNEEWDLYWAVWINRMGPQDPKYLSLAHPDCRLLATLPPHADRHKGSSVETLVQEPRYGDDDATLDAEPQRVFSRSALQQRIVSASQETEVVYLDNVITAVRRHCYRASALAASAAASTFRARWDAADFAIQVEKPFMWIDPAETLLSFFFQCLGTLVIDSTTPYTTPHIVIQEPLPENLWGLYHNNTPSPQDCGLGNLLTVPSSFVDYVNLEPNSFEEDDYPADSRPSSSGMESNVPRTPEHPEDSVGVAVPAQCVDIMHADQISFSTSALWQTASQPEEPAPHGDDVPAYEEEEDQLPPFDEWYQSIARRAA</sequence>
<protein>
    <submittedName>
        <fullName evidence="2">Uncharacterized protein</fullName>
    </submittedName>
</protein>
<dbReference type="InParanoid" id="A0A165E837"/>
<gene>
    <name evidence="2" type="ORF">LAESUDRAFT_725861</name>
</gene>
<feature type="region of interest" description="Disordered" evidence="1">
    <location>
        <begin position="149"/>
        <end position="174"/>
    </location>
</feature>
<accession>A0A165E837</accession>
<evidence type="ECO:0000313" key="2">
    <source>
        <dbReference type="EMBL" id="KZT06426.1"/>
    </source>
</evidence>
<proteinExistence type="predicted"/>
<dbReference type="GeneID" id="63825934"/>
<dbReference type="Proteomes" id="UP000076871">
    <property type="component" value="Unassembled WGS sequence"/>
</dbReference>
<organism evidence="2 3">
    <name type="scientific">Laetiporus sulphureus 93-53</name>
    <dbReference type="NCBI Taxonomy" id="1314785"/>
    <lineage>
        <taxon>Eukaryota</taxon>
        <taxon>Fungi</taxon>
        <taxon>Dikarya</taxon>
        <taxon>Basidiomycota</taxon>
        <taxon>Agaricomycotina</taxon>
        <taxon>Agaricomycetes</taxon>
        <taxon>Polyporales</taxon>
        <taxon>Laetiporus</taxon>
    </lineage>
</organism>
<dbReference type="AlphaFoldDB" id="A0A165E837"/>
<feature type="region of interest" description="Disordered" evidence="1">
    <location>
        <begin position="570"/>
        <end position="601"/>
    </location>
</feature>
<name>A0A165E837_9APHY</name>
<feature type="compositionally biased region" description="Basic and acidic residues" evidence="1">
    <location>
        <begin position="154"/>
        <end position="174"/>
    </location>
</feature>
<evidence type="ECO:0000313" key="3">
    <source>
        <dbReference type="Proteomes" id="UP000076871"/>
    </source>
</evidence>
<evidence type="ECO:0000256" key="1">
    <source>
        <dbReference type="SAM" id="MobiDB-lite"/>
    </source>
</evidence>